<evidence type="ECO:0008006" key="4">
    <source>
        <dbReference type="Google" id="ProtNLM"/>
    </source>
</evidence>
<dbReference type="RefSeq" id="WP_290253646.1">
    <property type="nucleotide sequence ID" value="NZ_JAUGQQ010000002.1"/>
</dbReference>
<name>A0ABT8DFY7_9FLAO</name>
<evidence type="ECO:0000256" key="1">
    <source>
        <dbReference type="SAM" id="SignalP"/>
    </source>
</evidence>
<keyword evidence="3" id="KW-1185">Reference proteome</keyword>
<dbReference type="EMBL" id="JAUGQQ010000002">
    <property type="protein sequence ID" value="MDN3723554.1"/>
    <property type="molecule type" value="Genomic_DNA"/>
</dbReference>
<evidence type="ECO:0000313" key="3">
    <source>
        <dbReference type="Proteomes" id="UP001244787"/>
    </source>
</evidence>
<gene>
    <name evidence="2" type="ORF">QRD02_04110</name>
</gene>
<dbReference type="Proteomes" id="UP001244787">
    <property type="component" value="Unassembled WGS sequence"/>
</dbReference>
<evidence type="ECO:0000313" key="2">
    <source>
        <dbReference type="EMBL" id="MDN3723554.1"/>
    </source>
</evidence>
<sequence>MKNILFLSFAILIGTIAYSQDDPPAQTAGADALAKQLQNPIASLISVPIQGNFDFGYDPNNGSRVLINLQPVVPVSIGENWNLITRAILPIISQTDIYGPSGNQFGLGDITASAFFSPKAPTKGGLIWGVGPVLTVPTATDQLLGSEKLGIGPTAVGLMQIETVTIGLLFNHVWSIAGSDTRADINNSFFQPFFGKNFKGGYAVNLNTELSQNWDADATVGTINVGGSKVIKLGKQLAQVALGPRIPYGNGNASDWGFRAQFILLFPTGN</sequence>
<accession>A0ABT8DFY7</accession>
<keyword evidence="1" id="KW-0732">Signal</keyword>
<feature type="chain" id="PRO_5046313191" description="Transporter" evidence="1">
    <location>
        <begin position="20"/>
        <end position="270"/>
    </location>
</feature>
<proteinExistence type="predicted"/>
<organism evidence="2 3">
    <name type="scientific">Aequorivita aurantiaca</name>
    <dbReference type="NCBI Taxonomy" id="3053356"/>
    <lineage>
        <taxon>Bacteria</taxon>
        <taxon>Pseudomonadati</taxon>
        <taxon>Bacteroidota</taxon>
        <taxon>Flavobacteriia</taxon>
        <taxon>Flavobacteriales</taxon>
        <taxon>Flavobacteriaceae</taxon>
        <taxon>Aequorivita</taxon>
    </lineage>
</organism>
<comment type="caution">
    <text evidence="2">The sequence shown here is derived from an EMBL/GenBank/DDBJ whole genome shotgun (WGS) entry which is preliminary data.</text>
</comment>
<reference evidence="2 3" key="1">
    <citation type="submission" date="2023-06" db="EMBL/GenBank/DDBJ databases">
        <authorList>
            <person name="Ye Y.-Q."/>
            <person name="Du Z.-J."/>
        </authorList>
    </citation>
    <scope>NUCLEOTIDE SEQUENCE [LARGE SCALE GENOMIC DNA]</scope>
    <source>
        <strain evidence="2 3">SDUM287046</strain>
    </source>
</reference>
<feature type="signal peptide" evidence="1">
    <location>
        <begin position="1"/>
        <end position="19"/>
    </location>
</feature>
<protein>
    <recommendedName>
        <fullName evidence="4">Transporter</fullName>
    </recommendedName>
</protein>